<evidence type="ECO:0000256" key="1">
    <source>
        <dbReference type="SAM" id="Phobius"/>
    </source>
</evidence>
<accession>A0A142B7N1</accession>
<feature type="transmembrane region" description="Helical" evidence="1">
    <location>
        <begin position="226"/>
        <end position="249"/>
    </location>
</feature>
<dbReference type="EMBL" id="CP013251">
    <property type="protein sequence ID" value="AMO54757.1"/>
    <property type="molecule type" value="Genomic_DNA"/>
</dbReference>
<dbReference type="Proteomes" id="UP000071065">
    <property type="component" value="Chromosome"/>
</dbReference>
<evidence type="ECO:0000313" key="2">
    <source>
        <dbReference type="EMBL" id="AMO54757.1"/>
    </source>
</evidence>
<keyword evidence="1" id="KW-1133">Transmembrane helix</keyword>
<gene>
    <name evidence="2" type="ORF">EZMO1_0507</name>
</gene>
<keyword evidence="1" id="KW-0472">Membrane</keyword>
<proteinExistence type="predicted"/>
<dbReference type="KEGG" id="emp:EZMO1_0507"/>
<organism evidence="2 3">
    <name type="scientific">Endozoicomonas montiporae CL-33</name>
    <dbReference type="NCBI Taxonomy" id="570277"/>
    <lineage>
        <taxon>Bacteria</taxon>
        <taxon>Pseudomonadati</taxon>
        <taxon>Pseudomonadota</taxon>
        <taxon>Gammaproteobacteria</taxon>
        <taxon>Oceanospirillales</taxon>
        <taxon>Endozoicomonadaceae</taxon>
        <taxon>Endozoicomonas</taxon>
    </lineage>
</organism>
<reference evidence="2 3" key="1">
    <citation type="journal article" date="2016" name="Front. Microbiol.">
        <title>Genomic Insight into the Host-Endosymbiont Relationship of Endozoicomonas montiporae CL-33(T) with its Coral Host.</title>
        <authorList>
            <person name="Ding J.-Y."/>
            <person name="Shiu J.-H."/>
            <person name="Chen W.-M."/>
            <person name="Chiang Y.-R."/>
            <person name="Tang S.-L."/>
        </authorList>
    </citation>
    <scope>NUCLEOTIDE SEQUENCE [LARGE SCALE GENOMIC DNA]</scope>
    <source>
        <strain evidence="2 3">CL-33</strain>
    </source>
</reference>
<dbReference type="PATRIC" id="fig|570277.3.peg.541"/>
<sequence length="266" mass="29996">MAITSGTTSSTDHQRGLWLKAVKGEIEHNYLFLGETTGNQKRTILVLDGLNDSGKGSIPTVAENYFYSPSDHLIQNDTAFQFLQSSNDHLKVEIVANGITNNMLIANNNSPDSGKYVYRHENYRMHPLKTTPSWEMFFDETNNITTWPRAGTCFTPLYAVTNLNRTLIENDNNAWPELCGQGIKDPDFSLTYDYEGDYYSYLMAKINQLSTKVSDLASSANTYKNWMIAGWVIVAAETGAIVASSIYSYRKNKGLNLFTFKRFDNP</sequence>
<dbReference type="AlphaFoldDB" id="A0A142B7N1"/>
<keyword evidence="1" id="KW-0812">Transmembrane</keyword>
<name>A0A142B7N1_9GAMM</name>
<protein>
    <submittedName>
        <fullName evidence="2">Uncharacterized protein</fullName>
    </submittedName>
</protein>
<dbReference type="RefSeq" id="WP_145912440.1">
    <property type="nucleotide sequence ID" value="NZ_CP013251.1"/>
</dbReference>
<evidence type="ECO:0000313" key="3">
    <source>
        <dbReference type="Proteomes" id="UP000071065"/>
    </source>
</evidence>